<sequence>MSTGQGQKEPESNRVRVDIYGQDYALKGQASVEYLRRVARLVDEQMKEIGEQNPRLDYSRIAVLAAVNIADRYLRLCDEYEDLLRSLERESESRIREES</sequence>
<dbReference type="GO" id="GO:0030428">
    <property type="term" value="C:cell septum"/>
    <property type="evidence" value="ECO:0007669"/>
    <property type="project" value="TreeGrafter"/>
</dbReference>
<dbReference type="PANTHER" id="PTHR34981:SF1">
    <property type="entry name" value="CELL DIVISION PROTEIN ZAPA"/>
    <property type="match status" value="1"/>
</dbReference>
<evidence type="ECO:0000256" key="7">
    <source>
        <dbReference type="ARBA" id="ARBA00024910"/>
    </source>
</evidence>
<proteinExistence type="predicted"/>
<evidence type="ECO:0000256" key="1">
    <source>
        <dbReference type="ARBA" id="ARBA00004496"/>
    </source>
</evidence>
<dbReference type="PANTHER" id="PTHR34981">
    <property type="entry name" value="CELL DIVISION PROTEIN ZAPA"/>
    <property type="match status" value="1"/>
</dbReference>
<keyword evidence="10" id="KW-0175">Coiled coil</keyword>
<comment type="subcellular location">
    <subcellularLocation>
        <location evidence="1">Cytoplasm</location>
    </subcellularLocation>
</comment>
<dbReference type="GO" id="GO:0005829">
    <property type="term" value="C:cytosol"/>
    <property type="evidence" value="ECO:0007669"/>
    <property type="project" value="TreeGrafter"/>
</dbReference>
<accession>A0A6F9EA31</accession>
<evidence type="ECO:0000256" key="8">
    <source>
        <dbReference type="ARBA" id="ARBA00026068"/>
    </source>
</evidence>
<evidence type="ECO:0000313" key="11">
    <source>
        <dbReference type="EMBL" id="CAB3394637.1"/>
    </source>
</evidence>
<evidence type="ECO:0000256" key="6">
    <source>
        <dbReference type="ARBA" id="ARBA00023306"/>
    </source>
</evidence>
<keyword evidence="6" id="KW-0131">Cell cycle</keyword>
<gene>
    <name evidence="11" type="primary">zapA</name>
    <name evidence="11" type="ORF">COOX1_2516</name>
</gene>
<dbReference type="AlphaFoldDB" id="A0A6F9EA31"/>
<organism evidence="11 12">
    <name type="scientific">Kyrpidia spormannii</name>
    <dbReference type="NCBI Taxonomy" id="2055160"/>
    <lineage>
        <taxon>Bacteria</taxon>
        <taxon>Bacillati</taxon>
        <taxon>Bacillota</taxon>
        <taxon>Bacilli</taxon>
        <taxon>Bacillales</taxon>
        <taxon>Alicyclobacillaceae</taxon>
        <taxon>Kyrpidia</taxon>
    </lineage>
</organism>
<dbReference type="InterPro" id="IPR053712">
    <property type="entry name" value="Bac_CellDiv_Activator"/>
</dbReference>
<dbReference type="Gene3D" id="6.10.250.790">
    <property type="match status" value="1"/>
</dbReference>
<reference evidence="11 12" key="1">
    <citation type="submission" date="2020-04" db="EMBL/GenBank/DDBJ databases">
        <authorList>
            <person name="Hogendoorn C."/>
        </authorList>
    </citation>
    <scope>NUCLEOTIDE SEQUENCE [LARGE SCALE GENOMIC DNA]</scope>
    <source>
        <strain evidence="11">COOX1</strain>
    </source>
</reference>
<evidence type="ECO:0000256" key="9">
    <source>
        <dbReference type="ARBA" id="ARBA00033158"/>
    </source>
</evidence>
<dbReference type="InterPro" id="IPR007838">
    <property type="entry name" value="Cell_div_ZapA-like"/>
</dbReference>
<dbReference type="RefSeq" id="WP_170086057.1">
    <property type="nucleotide sequence ID" value="NZ_CP047971.1"/>
</dbReference>
<dbReference type="GO" id="GO:0032153">
    <property type="term" value="C:cell division site"/>
    <property type="evidence" value="ECO:0007669"/>
    <property type="project" value="TreeGrafter"/>
</dbReference>
<protein>
    <recommendedName>
        <fullName evidence="2">Cell division protein ZapA</fullName>
    </recommendedName>
    <alternativeName>
        <fullName evidence="9">Z ring-associated protein ZapA</fullName>
    </alternativeName>
</protein>
<dbReference type="EMBL" id="LR792683">
    <property type="protein sequence ID" value="CAB3394637.1"/>
    <property type="molecule type" value="Genomic_DNA"/>
</dbReference>
<dbReference type="GO" id="GO:0000917">
    <property type="term" value="P:division septum assembly"/>
    <property type="evidence" value="ECO:0007669"/>
    <property type="project" value="UniProtKB-KW"/>
</dbReference>
<dbReference type="GO" id="GO:0043093">
    <property type="term" value="P:FtsZ-dependent cytokinesis"/>
    <property type="evidence" value="ECO:0007669"/>
    <property type="project" value="TreeGrafter"/>
</dbReference>
<evidence type="ECO:0000256" key="5">
    <source>
        <dbReference type="ARBA" id="ARBA00023210"/>
    </source>
</evidence>
<feature type="coiled-coil region" evidence="10">
    <location>
        <begin position="70"/>
        <end position="97"/>
    </location>
</feature>
<dbReference type="GO" id="GO:0000921">
    <property type="term" value="P:septin ring assembly"/>
    <property type="evidence" value="ECO:0007669"/>
    <property type="project" value="TreeGrafter"/>
</dbReference>
<keyword evidence="4 11" id="KW-0132">Cell division</keyword>
<dbReference type="SUPFAM" id="SSF102829">
    <property type="entry name" value="Cell division protein ZapA-like"/>
    <property type="match status" value="1"/>
</dbReference>
<evidence type="ECO:0000256" key="3">
    <source>
        <dbReference type="ARBA" id="ARBA00022490"/>
    </source>
</evidence>
<dbReference type="InterPro" id="IPR036192">
    <property type="entry name" value="Cell_div_ZapA-like_sf"/>
</dbReference>
<evidence type="ECO:0000256" key="4">
    <source>
        <dbReference type="ARBA" id="ARBA00022618"/>
    </source>
</evidence>
<name>A0A6F9EA31_9BACL</name>
<dbReference type="Pfam" id="PF05164">
    <property type="entry name" value="ZapA"/>
    <property type="match status" value="1"/>
</dbReference>
<dbReference type="Proteomes" id="UP000502196">
    <property type="component" value="Chromosome"/>
</dbReference>
<keyword evidence="5" id="KW-0717">Septation</keyword>
<keyword evidence="3" id="KW-0963">Cytoplasm</keyword>
<comment type="subunit">
    <text evidence="8">Homodimer. Interacts with FtsZ.</text>
</comment>
<dbReference type="NCBIfam" id="NF010724">
    <property type="entry name" value="PRK14126.1"/>
    <property type="match status" value="1"/>
</dbReference>
<evidence type="ECO:0000256" key="2">
    <source>
        <dbReference type="ARBA" id="ARBA00015195"/>
    </source>
</evidence>
<evidence type="ECO:0000256" key="10">
    <source>
        <dbReference type="SAM" id="Coils"/>
    </source>
</evidence>
<comment type="function">
    <text evidence="7">Activator of cell division through the inhibition of FtsZ GTPase activity, therefore promoting FtsZ assembly into bundles of protofilaments necessary for the formation of the division Z ring. It is recruited early at mid-cell but it is not essential for cell division.</text>
</comment>
<evidence type="ECO:0000313" key="12">
    <source>
        <dbReference type="Proteomes" id="UP000502196"/>
    </source>
</evidence>